<feature type="region of interest" description="Disordered" evidence="1">
    <location>
        <begin position="330"/>
        <end position="427"/>
    </location>
</feature>
<accession>A0ABR2Y1E3</accession>
<name>A0ABR2Y1E3_9PEZI</name>
<comment type="caution">
    <text evidence="2">The sequence shown here is derived from an EMBL/GenBank/DDBJ whole genome shotgun (WGS) entry which is preliminary data.</text>
</comment>
<evidence type="ECO:0000313" key="2">
    <source>
        <dbReference type="EMBL" id="KAK9779896.1"/>
    </source>
</evidence>
<proteinExistence type="predicted"/>
<feature type="compositionally biased region" description="Polar residues" evidence="1">
    <location>
        <begin position="364"/>
        <end position="379"/>
    </location>
</feature>
<evidence type="ECO:0000313" key="3">
    <source>
        <dbReference type="Proteomes" id="UP001465668"/>
    </source>
</evidence>
<dbReference type="Proteomes" id="UP001465668">
    <property type="component" value="Unassembled WGS sequence"/>
</dbReference>
<protein>
    <submittedName>
        <fullName evidence="2">Uncharacterized protein</fullName>
    </submittedName>
</protein>
<gene>
    <name evidence="2" type="ORF">SCAR479_03020</name>
</gene>
<evidence type="ECO:0000256" key="1">
    <source>
        <dbReference type="SAM" id="MobiDB-lite"/>
    </source>
</evidence>
<dbReference type="EMBL" id="JARVKM010000008">
    <property type="protein sequence ID" value="KAK9779896.1"/>
    <property type="molecule type" value="Genomic_DNA"/>
</dbReference>
<reference evidence="2 3" key="1">
    <citation type="submission" date="2024-02" db="EMBL/GenBank/DDBJ databases">
        <title>First draft genome assembly of two strains of Seiridium cardinale.</title>
        <authorList>
            <person name="Emiliani G."/>
            <person name="Scali E."/>
        </authorList>
    </citation>
    <scope>NUCLEOTIDE SEQUENCE [LARGE SCALE GENOMIC DNA]</scope>
    <source>
        <strain evidence="2 3">BM-138-000479</strain>
    </source>
</reference>
<feature type="compositionally biased region" description="Basic and acidic residues" evidence="1">
    <location>
        <begin position="409"/>
        <end position="418"/>
    </location>
</feature>
<organism evidence="2 3">
    <name type="scientific">Seiridium cardinale</name>
    <dbReference type="NCBI Taxonomy" id="138064"/>
    <lineage>
        <taxon>Eukaryota</taxon>
        <taxon>Fungi</taxon>
        <taxon>Dikarya</taxon>
        <taxon>Ascomycota</taxon>
        <taxon>Pezizomycotina</taxon>
        <taxon>Sordariomycetes</taxon>
        <taxon>Xylariomycetidae</taxon>
        <taxon>Amphisphaeriales</taxon>
        <taxon>Sporocadaceae</taxon>
        <taxon>Seiridium</taxon>
    </lineage>
</organism>
<sequence length="427" mass="46803">MDDLPRAPGRPIPTCVRHGRRTCYQCLHSFNCDVNGNYDGDTQYGLREARRVAPCAGKDALFIPQLDAHLGLTAGISGGSAQLHGLEFEQEITMNSIEIIQPPAVAPSQDWFHYCKECQLTWMSGSEGSFAAAAHPSHLAIRDKRTLVCWAGVQDQASVNSSTSRAFHHFGPASKFNGWDEVASPTGAMTTATLKALRKARLRIAPERHSTIQDSATTNSETFVEKAGIFRLVVLVSDLDLVKVLTSLHTCLLWNEKHKAYRTINDETMEAVERLGSYELLHLLEEELDLLAECGITVKWYLVHPSLNKAISGVNEFSTTIYMKPINAQSAADSDDTVDRPARGGDSLICPPASLDRPSPPVENAQQLVEKQEANSRTNAPKKRKFNGIEADSIETGPSRDGPGLARSAEGRPRDGSPDIHTYAMNQ</sequence>
<keyword evidence="3" id="KW-1185">Reference proteome</keyword>